<dbReference type="NCBIfam" id="TIGR03824">
    <property type="entry name" value="FlgM_jcvi"/>
    <property type="match status" value="1"/>
</dbReference>
<dbReference type="Proteomes" id="UP000183794">
    <property type="component" value="Unassembled WGS sequence"/>
</dbReference>
<dbReference type="PATRIC" id="fig|80854.5.peg.791"/>
<evidence type="ECO:0000256" key="1">
    <source>
        <dbReference type="SAM" id="MobiDB-lite"/>
    </source>
</evidence>
<reference evidence="2 4" key="2">
    <citation type="submission" date="2016-11" db="EMBL/GenBank/DDBJ databases">
        <authorList>
            <person name="Klemetsen T."/>
        </authorList>
    </citation>
    <scope>NUCLEOTIDE SEQUENCE [LARGE SCALE GENOMIC DNA]</scope>
    <source>
        <strain evidence="2">MT 2528</strain>
    </source>
</reference>
<dbReference type="Proteomes" id="UP000182660">
    <property type="component" value="Unassembled WGS sequence"/>
</dbReference>
<dbReference type="RefSeq" id="WP_045109187.1">
    <property type="nucleotide sequence ID" value="NZ_CAWQZC010000056.1"/>
</dbReference>
<evidence type="ECO:0000313" key="2">
    <source>
        <dbReference type="EMBL" id="SGY83691.1"/>
    </source>
</evidence>
<protein>
    <submittedName>
        <fullName evidence="3">Uncharacterized protein</fullName>
    </submittedName>
</protein>
<reference evidence="3 5" key="1">
    <citation type="submission" date="2016-11" db="EMBL/GenBank/DDBJ databases">
        <authorList>
            <person name="Jaros S."/>
            <person name="Januszkiewicz K."/>
            <person name="Wedrychowicz H."/>
        </authorList>
    </citation>
    <scope>NUCLEOTIDE SEQUENCE [LARGE SCALE GENOMIC DNA]</scope>
    <source>
        <strain evidence="3">NVI 5450</strain>
    </source>
</reference>
<dbReference type="EMBL" id="FPLJ01000017">
    <property type="protein sequence ID" value="SGY83691.1"/>
    <property type="molecule type" value="Genomic_DNA"/>
</dbReference>
<evidence type="ECO:0000313" key="3">
    <source>
        <dbReference type="EMBL" id="SGY84996.1"/>
    </source>
</evidence>
<sequence length="91" mass="9940">MKITNSINNHAMAKAASGSTKVTTDTAVQGLKQTTEVNRKADNFVNISDKLAPTSDVDMDKVNRISALLREGKLSLDLDILADSIVEMHRR</sequence>
<dbReference type="STRING" id="80854.MVIS_0757"/>
<evidence type="ECO:0000313" key="5">
    <source>
        <dbReference type="Proteomes" id="UP000183794"/>
    </source>
</evidence>
<dbReference type="GeneID" id="61294214"/>
<dbReference type="GO" id="GO:0045892">
    <property type="term" value="P:negative regulation of DNA-templated transcription"/>
    <property type="evidence" value="ECO:0007669"/>
    <property type="project" value="InterPro"/>
</dbReference>
<name>A0A090IAI2_9GAMM</name>
<dbReference type="KEGG" id="mvs:MVIS_0757"/>
<dbReference type="InterPro" id="IPR035890">
    <property type="entry name" value="Anti-sigma-28_factor_FlgM_sf"/>
</dbReference>
<keyword evidence="4" id="KW-1185">Reference proteome</keyword>
<accession>A0A090IAI2</accession>
<dbReference type="InterPro" id="IPR007412">
    <property type="entry name" value="FlgM"/>
</dbReference>
<feature type="region of interest" description="Disordered" evidence="1">
    <location>
        <begin position="1"/>
        <end position="24"/>
    </location>
</feature>
<dbReference type="AlphaFoldDB" id="A0A090IAI2"/>
<dbReference type="HOGENOM" id="CLU_2423703_0_0_6"/>
<dbReference type="EMBL" id="FPLD01000014">
    <property type="protein sequence ID" value="SGY84996.1"/>
    <property type="molecule type" value="Genomic_DNA"/>
</dbReference>
<evidence type="ECO:0000313" key="4">
    <source>
        <dbReference type="Proteomes" id="UP000182660"/>
    </source>
</evidence>
<dbReference type="SUPFAM" id="SSF101498">
    <property type="entry name" value="Anti-sigma factor FlgM"/>
    <property type="match status" value="1"/>
</dbReference>
<gene>
    <name evidence="2" type="ORF">MT2528_0480</name>
    <name evidence="3" type="ORF">NVI5450_0464</name>
</gene>
<dbReference type="OrthoDB" id="6401214at2"/>
<proteinExistence type="predicted"/>
<organism evidence="3 5">
    <name type="scientific">Moritella viscosa</name>
    <dbReference type="NCBI Taxonomy" id="80854"/>
    <lineage>
        <taxon>Bacteria</taxon>
        <taxon>Pseudomonadati</taxon>
        <taxon>Pseudomonadota</taxon>
        <taxon>Gammaproteobacteria</taxon>
        <taxon>Alteromonadales</taxon>
        <taxon>Moritellaceae</taxon>
        <taxon>Moritella</taxon>
    </lineage>
</organism>